<keyword evidence="1" id="KW-0732">Signal</keyword>
<gene>
    <name evidence="2" type="ORF">Ahy_B06g084251</name>
</gene>
<evidence type="ECO:0008006" key="4">
    <source>
        <dbReference type="Google" id="ProtNLM"/>
    </source>
</evidence>
<comment type="caution">
    <text evidence="2">The sequence shown here is derived from an EMBL/GenBank/DDBJ whole genome shotgun (WGS) entry which is preliminary data.</text>
</comment>
<dbReference type="AlphaFoldDB" id="A0A444YRF3"/>
<feature type="signal peptide" evidence="1">
    <location>
        <begin position="1"/>
        <end position="25"/>
    </location>
</feature>
<protein>
    <recommendedName>
        <fullName evidence="4">Cystatin domain-containing protein</fullName>
    </recommendedName>
</protein>
<dbReference type="PANTHER" id="PTHR47945">
    <property type="entry name" value="CYTOCHROME P450 84A1-RELATED"/>
    <property type="match status" value="1"/>
</dbReference>
<feature type="chain" id="PRO_5019094191" description="Cystatin domain-containing protein" evidence="1">
    <location>
        <begin position="26"/>
        <end position="108"/>
    </location>
</feature>
<evidence type="ECO:0000313" key="3">
    <source>
        <dbReference type="Proteomes" id="UP000289738"/>
    </source>
</evidence>
<dbReference type="STRING" id="3818.A0A444YRF3"/>
<evidence type="ECO:0000256" key="1">
    <source>
        <dbReference type="SAM" id="SignalP"/>
    </source>
</evidence>
<name>A0A444YRF3_ARAHY</name>
<sequence length="108" mass="11625">MESLKVKVFLALVIALVMAATSVSAADAPAPSPTSDASTLLPQCKRQESWESVGDEVNKVVGSVISNTGKTVKIGKLVFKLTENIIYHAAFESNSQEDQDEFILIRNS</sequence>
<dbReference type="GO" id="GO:0004497">
    <property type="term" value="F:monooxygenase activity"/>
    <property type="evidence" value="ECO:0007669"/>
    <property type="project" value="TreeGrafter"/>
</dbReference>
<keyword evidence="3" id="KW-1185">Reference proteome</keyword>
<dbReference type="EMBL" id="SDMP01000016">
    <property type="protein sequence ID" value="RYR04503.1"/>
    <property type="molecule type" value="Genomic_DNA"/>
</dbReference>
<evidence type="ECO:0000313" key="2">
    <source>
        <dbReference type="EMBL" id="RYR04503.1"/>
    </source>
</evidence>
<accession>A0A444YRF3</accession>
<dbReference type="PANTHER" id="PTHR47945:SF5">
    <property type="entry name" value="CYTOCHROME P450 84A1-RELATED"/>
    <property type="match status" value="1"/>
</dbReference>
<organism evidence="2 3">
    <name type="scientific">Arachis hypogaea</name>
    <name type="common">Peanut</name>
    <dbReference type="NCBI Taxonomy" id="3818"/>
    <lineage>
        <taxon>Eukaryota</taxon>
        <taxon>Viridiplantae</taxon>
        <taxon>Streptophyta</taxon>
        <taxon>Embryophyta</taxon>
        <taxon>Tracheophyta</taxon>
        <taxon>Spermatophyta</taxon>
        <taxon>Magnoliopsida</taxon>
        <taxon>eudicotyledons</taxon>
        <taxon>Gunneridae</taxon>
        <taxon>Pentapetalae</taxon>
        <taxon>rosids</taxon>
        <taxon>fabids</taxon>
        <taxon>Fabales</taxon>
        <taxon>Fabaceae</taxon>
        <taxon>Papilionoideae</taxon>
        <taxon>50 kb inversion clade</taxon>
        <taxon>dalbergioids sensu lato</taxon>
        <taxon>Dalbergieae</taxon>
        <taxon>Pterocarpus clade</taxon>
        <taxon>Arachis</taxon>
    </lineage>
</organism>
<dbReference type="Proteomes" id="UP000289738">
    <property type="component" value="Chromosome B06"/>
</dbReference>
<reference evidence="2 3" key="1">
    <citation type="submission" date="2019-01" db="EMBL/GenBank/DDBJ databases">
        <title>Sequencing of cultivated peanut Arachis hypogaea provides insights into genome evolution and oil improvement.</title>
        <authorList>
            <person name="Chen X."/>
        </authorList>
    </citation>
    <scope>NUCLEOTIDE SEQUENCE [LARGE SCALE GENOMIC DNA]</scope>
    <source>
        <strain evidence="3">cv. Fuhuasheng</strain>
        <tissue evidence="2">Leaves</tissue>
    </source>
</reference>
<proteinExistence type="predicted"/>
<dbReference type="InterPro" id="IPR053062">
    <property type="entry name" value="CYP450_84A"/>
</dbReference>